<dbReference type="Gene3D" id="3.50.30.30">
    <property type="match status" value="2"/>
</dbReference>
<evidence type="ECO:0000256" key="16">
    <source>
        <dbReference type="ARBA" id="ARBA00023049"/>
    </source>
</evidence>
<sequence length="832" mass="92084">MKIPLKIIILFTVISVINTSVVINRYDDDDCELDAKLVEEIASYKNVTKHIMEEIRTNFGEVMYNEYTRFIDTFGARPSGTEVLERSIDHMINLTKQHGLNDVTTEELEVPHWVRVHESASMLQPHVKNIAILGFGSSVSTPPEGITAEAIVINSFDELEKTDKKLIEGKIVVFDAHYVTYGDTVVYRSQGASKAAKKGAIATLVRSITPFSIYSPHTGAQYYEKNVPKIPTAAITLEDADLMRRLQNAGEKIVLHIKMLSTSDTKKSRNTLVDLKGSVHPEKLVIVSGHIDSWDVGQGAMDDGGGMIISWFTPVLLNLLKLKPKRTIRAILWTAEEPGLVGAQAYLKKHMNELDNINFIMESDEGTFKPLGLDVAGSKKARCIVKEVLKQFAPINKLSSSGYPGSDIVIFVRQGVPGASLLNENERYTRFIDTFGARPSGTEVLERSIDHMINLTKQHGLNDVTTEELEVPHWVRVHESASMLQPHVKNIAILGFGSSVSTPPEGITAEAIVINSFDELEKTDKKLIEGKIVVFDAHYVTYGDTVVYRSQGASKAAKKGAIATLVRSITPFSIYSPHTGAQYYEKNVPKIPTAAITLEDADLMRRLQNAGEKIVLHIKMLSTSDTKKSRNTLVDLKGSVHPEKLVIVSGHIDSWDVGQGAMDDGGGMIISWFTPVLLNLLKLKPKRTIRAILWTAEEPGLVGAQAYLKKHMNELDNINFIMESDEGTFKPLGLDVAGSKKARCIVKEVLKQFAPINKLSSSGYPGSDIVIFVRQGVPGASLLNENERYFWYHHSEGDTMNVQTKNDVVDCAAFWAAFSYVIADLSVDIPRQ</sequence>
<dbReference type="GO" id="GO:0070573">
    <property type="term" value="F:metallodipeptidase activity"/>
    <property type="evidence" value="ECO:0007669"/>
    <property type="project" value="InterPro"/>
</dbReference>
<dbReference type="GO" id="GO:0005783">
    <property type="term" value="C:endoplasmic reticulum"/>
    <property type="evidence" value="ECO:0007669"/>
    <property type="project" value="UniProtKB-SubCell"/>
</dbReference>
<evidence type="ECO:0000256" key="15">
    <source>
        <dbReference type="ARBA" id="ARBA00023034"/>
    </source>
</evidence>
<feature type="chain" id="PRO_5013240790" description="Carboxypeptidase Q" evidence="22">
    <location>
        <begin position="20"/>
        <end position="832"/>
    </location>
</feature>
<keyword evidence="17" id="KW-0865">Zymogen</keyword>
<dbReference type="InterPro" id="IPR039866">
    <property type="entry name" value="CPQ"/>
</dbReference>
<evidence type="ECO:0000256" key="14">
    <source>
        <dbReference type="ARBA" id="ARBA00022833"/>
    </source>
</evidence>
<proteinExistence type="inferred from homology"/>
<evidence type="ECO:0000256" key="3">
    <source>
        <dbReference type="ARBA" id="ARBA00004555"/>
    </source>
</evidence>
<evidence type="ECO:0000256" key="4">
    <source>
        <dbReference type="ARBA" id="ARBA00004613"/>
    </source>
</evidence>
<keyword evidence="13" id="KW-0256">Endoplasmic reticulum</keyword>
<accession>A0A2A4JBH4</accession>
<dbReference type="GO" id="GO:0005794">
    <property type="term" value="C:Golgi apparatus"/>
    <property type="evidence" value="ECO:0007669"/>
    <property type="project" value="UniProtKB-SubCell"/>
</dbReference>
<evidence type="ECO:0000313" key="24">
    <source>
        <dbReference type="EMBL" id="PCG69199.1"/>
    </source>
</evidence>
<name>A0A2A4JBH4_HELVI</name>
<feature type="domain" description="Peptidase M28" evidence="23">
    <location>
        <begin position="631"/>
        <end position="814"/>
    </location>
</feature>
<keyword evidence="10" id="KW-0479">Metal-binding</keyword>
<evidence type="ECO:0000259" key="23">
    <source>
        <dbReference type="Pfam" id="PF04389"/>
    </source>
</evidence>
<dbReference type="FunFam" id="3.50.30.30:FF:000009">
    <property type="entry name" value="Carboxypeptidase Q"/>
    <property type="match status" value="2"/>
</dbReference>
<keyword evidence="8" id="KW-0121">Carboxypeptidase</keyword>
<keyword evidence="11 22" id="KW-0732">Signal</keyword>
<evidence type="ECO:0000256" key="13">
    <source>
        <dbReference type="ARBA" id="ARBA00022824"/>
    </source>
</evidence>
<evidence type="ECO:0000256" key="11">
    <source>
        <dbReference type="ARBA" id="ARBA00022729"/>
    </source>
</evidence>
<evidence type="ECO:0000256" key="6">
    <source>
        <dbReference type="ARBA" id="ARBA00014116"/>
    </source>
</evidence>
<dbReference type="InterPro" id="IPR007484">
    <property type="entry name" value="Peptidase_M28"/>
</dbReference>
<comment type="similarity">
    <text evidence="5">Belongs to the peptidase M28 family.</text>
</comment>
<comment type="caution">
    <text evidence="24">The sequence shown here is derived from an EMBL/GenBank/DDBJ whole genome shotgun (WGS) entry which is preliminary data.</text>
</comment>
<keyword evidence="9" id="KW-0645">Protease</keyword>
<dbReference type="Pfam" id="PF04389">
    <property type="entry name" value="Peptidase_M28"/>
    <property type="match status" value="2"/>
</dbReference>
<dbReference type="GO" id="GO:0005764">
    <property type="term" value="C:lysosome"/>
    <property type="evidence" value="ECO:0007669"/>
    <property type="project" value="UniProtKB-SubCell"/>
</dbReference>
<dbReference type="GO" id="GO:0043171">
    <property type="term" value="P:peptide catabolic process"/>
    <property type="evidence" value="ECO:0007669"/>
    <property type="project" value="TreeGrafter"/>
</dbReference>
<dbReference type="EMBL" id="NWSH01002099">
    <property type="protein sequence ID" value="PCG69199.1"/>
    <property type="molecule type" value="Genomic_DNA"/>
</dbReference>
<gene>
    <name evidence="24" type="ORF">B5V51_4388</name>
</gene>
<dbReference type="SUPFAM" id="SSF53187">
    <property type="entry name" value="Zn-dependent exopeptidases"/>
    <property type="match status" value="2"/>
</dbReference>
<evidence type="ECO:0000256" key="8">
    <source>
        <dbReference type="ARBA" id="ARBA00022645"/>
    </source>
</evidence>
<dbReference type="PANTHER" id="PTHR12053:SF3">
    <property type="entry name" value="CARBOXYPEPTIDASE Q"/>
    <property type="match status" value="1"/>
</dbReference>
<evidence type="ECO:0000256" key="20">
    <source>
        <dbReference type="ARBA" id="ARBA00025833"/>
    </source>
</evidence>
<evidence type="ECO:0000256" key="7">
    <source>
        <dbReference type="ARBA" id="ARBA00022525"/>
    </source>
</evidence>
<dbReference type="GO" id="GO:0046872">
    <property type="term" value="F:metal ion binding"/>
    <property type="evidence" value="ECO:0007669"/>
    <property type="project" value="UniProtKB-KW"/>
</dbReference>
<comment type="subcellular location">
    <subcellularLocation>
        <location evidence="1">Endoplasmic reticulum</location>
    </subcellularLocation>
    <subcellularLocation>
        <location evidence="3">Golgi apparatus</location>
    </subcellularLocation>
    <subcellularLocation>
        <location evidence="2">Lysosome</location>
    </subcellularLocation>
    <subcellularLocation>
        <location evidence="4">Secreted</location>
    </subcellularLocation>
</comment>
<evidence type="ECO:0000256" key="19">
    <source>
        <dbReference type="ARBA" id="ARBA00023228"/>
    </source>
</evidence>
<evidence type="ECO:0000256" key="1">
    <source>
        <dbReference type="ARBA" id="ARBA00004240"/>
    </source>
</evidence>
<keyword evidence="12" id="KW-0378">Hydrolase</keyword>
<keyword evidence="7" id="KW-0964">Secreted</keyword>
<keyword evidence="16" id="KW-0482">Metalloprotease</keyword>
<protein>
    <recommendedName>
        <fullName evidence="6">Carboxypeptidase Q</fullName>
    </recommendedName>
    <alternativeName>
        <fullName evidence="21">Plasma glutamate carboxypeptidase</fullName>
    </alternativeName>
</protein>
<evidence type="ECO:0000256" key="12">
    <source>
        <dbReference type="ARBA" id="ARBA00022801"/>
    </source>
</evidence>
<keyword evidence="18" id="KW-0325">Glycoprotein</keyword>
<dbReference type="GO" id="GO:0005615">
    <property type="term" value="C:extracellular space"/>
    <property type="evidence" value="ECO:0007669"/>
    <property type="project" value="TreeGrafter"/>
</dbReference>
<evidence type="ECO:0000256" key="2">
    <source>
        <dbReference type="ARBA" id="ARBA00004371"/>
    </source>
</evidence>
<organism evidence="24">
    <name type="scientific">Heliothis virescens</name>
    <name type="common">Tobacco budworm moth</name>
    <dbReference type="NCBI Taxonomy" id="7102"/>
    <lineage>
        <taxon>Eukaryota</taxon>
        <taxon>Metazoa</taxon>
        <taxon>Ecdysozoa</taxon>
        <taxon>Arthropoda</taxon>
        <taxon>Hexapoda</taxon>
        <taxon>Insecta</taxon>
        <taxon>Pterygota</taxon>
        <taxon>Neoptera</taxon>
        <taxon>Endopterygota</taxon>
        <taxon>Lepidoptera</taxon>
        <taxon>Glossata</taxon>
        <taxon>Ditrysia</taxon>
        <taxon>Noctuoidea</taxon>
        <taxon>Noctuidae</taxon>
        <taxon>Heliothinae</taxon>
        <taxon>Heliothis</taxon>
    </lineage>
</organism>
<keyword evidence="14" id="KW-0862">Zinc</keyword>
<keyword evidence="15" id="KW-0333">Golgi apparatus</keyword>
<feature type="signal peptide" evidence="22">
    <location>
        <begin position="1"/>
        <end position="19"/>
    </location>
</feature>
<evidence type="ECO:0000256" key="18">
    <source>
        <dbReference type="ARBA" id="ARBA00023180"/>
    </source>
</evidence>
<dbReference type="STRING" id="7102.A0A2A4JBH4"/>
<evidence type="ECO:0000256" key="10">
    <source>
        <dbReference type="ARBA" id="ARBA00022723"/>
    </source>
</evidence>
<evidence type="ECO:0000256" key="9">
    <source>
        <dbReference type="ARBA" id="ARBA00022670"/>
    </source>
</evidence>
<evidence type="ECO:0000256" key="22">
    <source>
        <dbReference type="SAM" id="SignalP"/>
    </source>
</evidence>
<evidence type="ECO:0000256" key="21">
    <source>
        <dbReference type="ARBA" id="ARBA00033328"/>
    </source>
</evidence>
<dbReference type="GO" id="GO:0006508">
    <property type="term" value="P:proteolysis"/>
    <property type="evidence" value="ECO:0007669"/>
    <property type="project" value="UniProtKB-KW"/>
</dbReference>
<comment type="subunit">
    <text evidence="20">Homodimer. The monomeric form is inactive while the homodimer is active.</text>
</comment>
<dbReference type="GO" id="GO:0004180">
    <property type="term" value="F:carboxypeptidase activity"/>
    <property type="evidence" value="ECO:0007669"/>
    <property type="project" value="UniProtKB-KW"/>
</dbReference>
<dbReference type="AlphaFoldDB" id="A0A2A4JBH4"/>
<dbReference type="Gene3D" id="3.40.630.10">
    <property type="entry name" value="Zn peptidases"/>
    <property type="match status" value="2"/>
</dbReference>
<evidence type="ECO:0000256" key="5">
    <source>
        <dbReference type="ARBA" id="ARBA00010918"/>
    </source>
</evidence>
<evidence type="ECO:0000256" key="17">
    <source>
        <dbReference type="ARBA" id="ARBA00023145"/>
    </source>
</evidence>
<keyword evidence="19" id="KW-0458">Lysosome</keyword>
<reference evidence="24" key="1">
    <citation type="submission" date="2017-09" db="EMBL/GenBank/DDBJ databases">
        <title>Contemporary evolution of a Lepidopteran species, Heliothis virescens, in response to modern agricultural practices.</title>
        <authorList>
            <person name="Fritz M.L."/>
            <person name="Deyonke A.M."/>
            <person name="Papanicolaou A."/>
            <person name="Micinski S."/>
            <person name="Westbrook J."/>
            <person name="Gould F."/>
        </authorList>
    </citation>
    <scope>NUCLEOTIDE SEQUENCE [LARGE SCALE GENOMIC DNA]</scope>
    <source>
        <strain evidence="24">HvINT-</strain>
        <tissue evidence="24">Whole body</tissue>
    </source>
</reference>
<dbReference type="PANTHER" id="PTHR12053">
    <property type="entry name" value="PROTEASE FAMILY M28 PLASMA GLUTAMATE CARBOXYPEPTIDASE-RELATED"/>
    <property type="match status" value="1"/>
</dbReference>
<feature type="domain" description="Peptidase M28" evidence="23">
    <location>
        <begin position="270"/>
        <end position="425"/>
    </location>
</feature>